<dbReference type="Proteomes" id="UP001272242">
    <property type="component" value="Unassembled WGS sequence"/>
</dbReference>
<dbReference type="RefSeq" id="WP_320686092.1">
    <property type="nucleotide sequence ID" value="NZ_JAXBLV010000110.1"/>
</dbReference>
<sequence>MIGYAAVHFAFFATPEPTPAPEVPVAETSAEPTRLADVVEVTDTDVLLEARAKEPEGVPFDPQVVPTSFAAPVKEVPPIPPADEAENFGGASADIEVAPLPHAVRIRS</sequence>
<organism evidence="1 2">
    <name type="scientific">Gemmata algarum</name>
    <dbReference type="NCBI Taxonomy" id="2975278"/>
    <lineage>
        <taxon>Bacteria</taxon>
        <taxon>Pseudomonadati</taxon>
        <taxon>Planctomycetota</taxon>
        <taxon>Planctomycetia</taxon>
        <taxon>Gemmatales</taxon>
        <taxon>Gemmataceae</taxon>
        <taxon>Gemmata</taxon>
    </lineage>
</organism>
<evidence type="ECO:0000313" key="2">
    <source>
        <dbReference type="Proteomes" id="UP001272242"/>
    </source>
</evidence>
<dbReference type="EMBL" id="JAXBLV010000110">
    <property type="protein sequence ID" value="MDY3559302.1"/>
    <property type="molecule type" value="Genomic_DNA"/>
</dbReference>
<keyword evidence="2" id="KW-1185">Reference proteome</keyword>
<gene>
    <name evidence="1" type="ORF">R5W23_000293</name>
</gene>
<comment type="caution">
    <text evidence="1">The sequence shown here is derived from an EMBL/GenBank/DDBJ whole genome shotgun (WGS) entry which is preliminary data.</text>
</comment>
<proteinExistence type="predicted"/>
<protein>
    <recommendedName>
        <fullName evidence="3">Energy transducer TonB</fullName>
    </recommendedName>
</protein>
<evidence type="ECO:0000313" key="1">
    <source>
        <dbReference type="EMBL" id="MDY3559302.1"/>
    </source>
</evidence>
<evidence type="ECO:0008006" key="3">
    <source>
        <dbReference type="Google" id="ProtNLM"/>
    </source>
</evidence>
<name>A0ABU5EXG0_9BACT</name>
<accession>A0ABU5EXG0</accession>
<reference evidence="2" key="1">
    <citation type="journal article" date="2023" name="Mar. Drugs">
        <title>Gemmata algarum, a Novel Planctomycete Isolated from an Algal Mat, Displays Antimicrobial Activity.</title>
        <authorList>
            <person name="Kumar G."/>
            <person name="Kallscheuer N."/>
            <person name="Kashif M."/>
            <person name="Ahamad S."/>
            <person name="Jagadeeshwari U."/>
            <person name="Pannikurungottu S."/>
            <person name="Haufschild T."/>
            <person name="Kabuu M."/>
            <person name="Sasikala C."/>
            <person name="Jogler C."/>
            <person name="Ramana C."/>
        </authorList>
    </citation>
    <scope>NUCLEOTIDE SEQUENCE [LARGE SCALE GENOMIC DNA]</scope>
    <source>
        <strain evidence="2">JC673</strain>
    </source>
</reference>